<gene>
    <name evidence="2" type="ORF">SAMN02745216_01050</name>
</gene>
<dbReference type="Proteomes" id="UP000183994">
    <property type="component" value="Unassembled WGS sequence"/>
</dbReference>
<dbReference type="PROSITE" id="PS51094">
    <property type="entry name" value="PTS_EIIA_TYPE_2"/>
    <property type="match status" value="1"/>
</dbReference>
<dbReference type="InterPro" id="IPR016152">
    <property type="entry name" value="PTrfase/Anion_transptr"/>
</dbReference>
<sequence>MKMDIRQAAAFLSLPVKTLERWIAQGFLPVPAGPSSAPIFDKSWLANWAKSKNLSISQTCQDDPECPAPAHNLVQAMRRGGVFKDVEGGTVDEALTQAASLSPVAGDHLQAFTQQLLERERLCSTGQGKGVAIPHVRSQTEDAGAEASVTTCFLKEPLDFNAIDGKPVTTLFLLISPSVDVHLRLLSRLAFCLRDDSFVEFLNQRPTSDDLLGKVQELEAKVADSGL</sequence>
<accession>A0A1M6GML9</accession>
<dbReference type="InterPro" id="IPR051541">
    <property type="entry name" value="PTS_SugarTrans_NitroReg"/>
</dbReference>
<dbReference type="AlphaFoldDB" id="A0A1M6GML9"/>
<evidence type="ECO:0000313" key="2">
    <source>
        <dbReference type="EMBL" id="SHJ11143.1"/>
    </source>
</evidence>
<proteinExistence type="predicted"/>
<dbReference type="InterPro" id="IPR002178">
    <property type="entry name" value="PTS_EIIA_type-2_dom"/>
</dbReference>
<organism evidence="2 3">
    <name type="scientific">Desulfatibacillum alkenivorans DSM 16219</name>
    <dbReference type="NCBI Taxonomy" id="1121393"/>
    <lineage>
        <taxon>Bacteria</taxon>
        <taxon>Pseudomonadati</taxon>
        <taxon>Thermodesulfobacteriota</taxon>
        <taxon>Desulfobacteria</taxon>
        <taxon>Desulfobacterales</taxon>
        <taxon>Desulfatibacillaceae</taxon>
        <taxon>Desulfatibacillum</taxon>
    </lineage>
</organism>
<dbReference type="OrthoDB" id="95460at2"/>
<dbReference type="STRING" id="1121393.SAMN02745216_01050"/>
<dbReference type="GO" id="GO:0030295">
    <property type="term" value="F:protein kinase activator activity"/>
    <property type="evidence" value="ECO:0007669"/>
    <property type="project" value="TreeGrafter"/>
</dbReference>
<feature type="domain" description="PTS EIIA type-2" evidence="1">
    <location>
        <begin position="75"/>
        <end position="218"/>
    </location>
</feature>
<dbReference type="EMBL" id="FQZU01000004">
    <property type="protein sequence ID" value="SHJ11143.1"/>
    <property type="molecule type" value="Genomic_DNA"/>
</dbReference>
<reference evidence="3" key="1">
    <citation type="submission" date="2016-11" db="EMBL/GenBank/DDBJ databases">
        <authorList>
            <person name="Varghese N."/>
            <person name="Submissions S."/>
        </authorList>
    </citation>
    <scope>NUCLEOTIDE SEQUENCE [LARGE SCALE GENOMIC DNA]</scope>
    <source>
        <strain evidence="3">DSM 16219</strain>
    </source>
</reference>
<dbReference type="SUPFAM" id="SSF46955">
    <property type="entry name" value="Putative DNA-binding domain"/>
    <property type="match status" value="1"/>
</dbReference>
<dbReference type="CDD" id="cd00211">
    <property type="entry name" value="PTS_IIA_fru"/>
    <property type="match status" value="1"/>
</dbReference>
<dbReference type="Pfam" id="PF00359">
    <property type="entry name" value="PTS_EIIA_2"/>
    <property type="match status" value="1"/>
</dbReference>
<dbReference type="SUPFAM" id="SSF55804">
    <property type="entry name" value="Phoshotransferase/anion transport protein"/>
    <property type="match status" value="1"/>
</dbReference>
<keyword evidence="3" id="KW-1185">Reference proteome</keyword>
<evidence type="ECO:0000313" key="3">
    <source>
        <dbReference type="Proteomes" id="UP000183994"/>
    </source>
</evidence>
<protein>
    <submittedName>
        <fullName evidence="2">PTS IIA-like nitrogen-regulatory protein PtsN</fullName>
    </submittedName>
</protein>
<name>A0A1M6GML9_9BACT</name>
<dbReference type="Gene3D" id="3.40.930.10">
    <property type="entry name" value="Mannitol-specific EII, Chain A"/>
    <property type="match status" value="1"/>
</dbReference>
<dbReference type="InterPro" id="IPR009061">
    <property type="entry name" value="DNA-bd_dom_put_sf"/>
</dbReference>
<evidence type="ECO:0000259" key="1">
    <source>
        <dbReference type="PROSITE" id="PS51094"/>
    </source>
</evidence>
<dbReference type="PANTHER" id="PTHR47738">
    <property type="entry name" value="PTS SYSTEM FRUCTOSE-LIKE EIIA COMPONENT-RELATED"/>
    <property type="match status" value="1"/>
</dbReference>
<dbReference type="PANTHER" id="PTHR47738:SF1">
    <property type="entry name" value="NITROGEN REGULATORY PROTEIN"/>
    <property type="match status" value="1"/>
</dbReference>